<dbReference type="InterPro" id="IPR013762">
    <property type="entry name" value="Integrase-like_cat_sf"/>
</dbReference>
<keyword evidence="4" id="KW-0233">DNA recombination</keyword>
<gene>
    <name evidence="8" type="ORF">EDC14_101610</name>
</gene>
<keyword evidence="3 5" id="KW-0238">DNA-binding</keyword>
<dbReference type="CDD" id="cd01189">
    <property type="entry name" value="INT_ICEBs1_C_like"/>
    <property type="match status" value="1"/>
</dbReference>
<dbReference type="EMBL" id="SLUN01000016">
    <property type="protein sequence ID" value="TCL65881.1"/>
    <property type="molecule type" value="Genomic_DNA"/>
</dbReference>
<dbReference type="InterPro" id="IPR050090">
    <property type="entry name" value="Tyrosine_recombinase_XerCD"/>
</dbReference>
<evidence type="ECO:0000256" key="4">
    <source>
        <dbReference type="ARBA" id="ARBA00023172"/>
    </source>
</evidence>
<evidence type="ECO:0000256" key="1">
    <source>
        <dbReference type="ARBA" id="ARBA00008857"/>
    </source>
</evidence>
<dbReference type="PROSITE" id="PS51900">
    <property type="entry name" value="CB"/>
    <property type="match status" value="1"/>
</dbReference>
<dbReference type="Proteomes" id="UP000295008">
    <property type="component" value="Unassembled WGS sequence"/>
</dbReference>
<dbReference type="PANTHER" id="PTHR30349:SF41">
    <property type="entry name" value="INTEGRASE_RECOMBINASE PROTEIN MJ0367-RELATED"/>
    <property type="match status" value="1"/>
</dbReference>
<dbReference type="GO" id="GO:0015074">
    <property type="term" value="P:DNA integration"/>
    <property type="evidence" value="ECO:0007669"/>
    <property type="project" value="UniProtKB-KW"/>
</dbReference>
<dbReference type="Gene3D" id="1.10.443.10">
    <property type="entry name" value="Intergrase catalytic core"/>
    <property type="match status" value="1"/>
</dbReference>
<evidence type="ECO:0000256" key="2">
    <source>
        <dbReference type="ARBA" id="ARBA00022908"/>
    </source>
</evidence>
<proteinExistence type="inferred from homology"/>
<name>A0A4R1RIG0_HYDET</name>
<evidence type="ECO:0000259" key="7">
    <source>
        <dbReference type="PROSITE" id="PS51900"/>
    </source>
</evidence>
<feature type="domain" description="Tyr recombinase" evidence="6">
    <location>
        <begin position="197"/>
        <end position="403"/>
    </location>
</feature>
<dbReference type="SUPFAM" id="SSF56349">
    <property type="entry name" value="DNA breaking-rejoining enzymes"/>
    <property type="match status" value="1"/>
</dbReference>
<comment type="similarity">
    <text evidence="1">Belongs to the 'phage' integrase family.</text>
</comment>
<dbReference type="Gene3D" id="1.10.150.130">
    <property type="match status" value="1"/>
</dbReference>
<reference evidence="8 9" key="1">
    <citation type="submission" date="2019-03" db="EMBL/GenBank/DDBJ databases">
        <title>Genomic Encyclopedia of Type Strains, Phase IV (KMG-IV): sequencing the most valuable type-strain genomes for metagenomic binning, comparative biology and taxonomic classification.</title>
        <authorList>
            <person name="Goeker M."/>
        </authorList>
    </citation>
    <scope>NUCLEOTIDE SEQUENCE [LARGE SCALE GENOMIC DNA]</scope>
    <source>
        <strain evidence="8 9">LX-B</strain>
    </source>
</reference>
<evidence type="ECO:0000259" key="6">
    <source>
        <dbReference type="PROSITE" id="PS51898"/>
    </source>
</evidence>
<feature type="domain" description="Core-binding (CB)" evidence="7">
    <location>
        <begin position="69"/>
        <end position="176"/>
    </location>
</feature>
<keyword evidence="2" id="KW-0229">DNA integration</keyword>
<dbReference type="RefSeq" id="WP_132014845.1">
    <property type="nucleotide sequence ID" value="NZ_SLUN01000016.1"/>
</dbReference>
<dbReference type="InterPro" id="IPR002104">
    <property type="entry name" value="Integrase_catalytic"/>
</dbReference>
<dbReference type="PROSITE" id="PS51898">
    <property type="entry name" value="TYR_RECOMBINASE"/>
    <property type="match status" value="1"/>
</dbReference>
<comment type="caution">
    <text evidence="8">The sequence shown here is derived from an EMBL/GenBank/DDBJ whole genome shotgun (WGS) entry which is preliminary data.</text>
</comment>
<dbReference type="OrthoDB" id="111144at2"/>
<accession>A0A4R1RIG0</accession>
<organism evidence="8 9">
    <name type="scientific">Hydrogenispora ethanolica</name>
    <dbReference type="NCBI Taxonomy" id="1082276"/>
    <lineage>
        <taxon>Bacteria</taxon>
        <taxon>Bacillati</taxon>
        <taxon>Bacillota</taxon>
        <taxon>Hydrogenispora</taxon>
    </lineage>
</organism>
<evidence type="ECO:0000256" key="5">
    <source>
        <dbReference type="PROSITE-ProRule" id="PRU01248"/>
    </source>
</evidence>
<protein>
    <submittedName>
        <fullName evidence="8">Site-specific recombinase XerD</fullName>
    </submittedName>
</protein>
<keyword evidence="9" id="KW-1185">Reference proteome</keyword>
<dbReference type="InterPro" id="IPR011010">
    <property type="entry name" value="DNA_brk_join_enz"/>
</dbReference>
<sequence length="417" mass="48761">MAGDGTFYQRPSTGKCYFIYNTGEKDAKGRYVQKWVDLDTTDVEEAKNRIKLIRAELVQKGHYNPPSKDTFGGWLDFWLNEIKRPNSKKGEPLKPTTYDDYEYIIRFHIKPKLGQYQLRRITPELLQSFYNQKRKEKKLGFKKDEKGNRLPSEKPLSARTIQKIQMVVRASLNKAVAMKKIPESPDLYVDRVSYHRPNVKFLVTEQVADFLEKIRDDQWYPVYVTAFGTGARLGEIAALRWNDIDFRRSQIKIDESVTTVKTHAEDGPKQRLNWGTTKTTASERIVPAPDDVIDVLKQWRTQQKEWYLARGKNKIDSEDFIFLWEDGHLARPEYLSKHFHKLTEKHGYTGITFHKQRHSFATMLLENGEEIKTIQELLGHDSSEITTDTYTHVAEELKQRARSRLTGFTKRKINQAQ</sequence>
<dbReference type="AlphaFoldDB" id="A0A4R1RIG0"/>
<dbReference type="GO" id="GO:0006310">
    <property type="term" value="P:DNA recombination"/>
    <property type="evidence" value="ECO:0007669"/>
    <property type="project" value="UniProtKB-KW"/>
</dbReference>
<dbReference type="InterPro" id="IPR010998">
    <property type="entry name" value="Integrase_recombinase_N"/>
</dbReference>
<dbReference type="InterPro" id="IPR044068">
    <property type="entry name" value="CB"/>
</dbReference>
<evidence type="ECO:0000313" key="8">
    <source>
        <dbReference type="EMBL" id="TCL65881.1"/>
    </source>
</evidence>
<dbReference type="InterPro" id="IPR004107">
    <property type="entry name" value="Integrase_SAM-like_N"/>
</dbReference>
<dbReference type="Pfam" id="PF00589">
    <property type="entry name" value="Phage_integrase"/>
    <property type="match status" value="1"/>
</dbReference>
<evidence type="ECO:0000256" key="3">
    <source>
        <dbReference type="ARBA" id="ARBA00023125"/>
    </source>
</evidence>
<dbReference type="PANTHER" id="PTHR30349">
    <property type="entry name" value="PHAGE INTEGRASE-RELATED"/>
    <property type="match status" value="1"/>
</dbReference>
<evidence type="ECO:0000313" key="9">
    <source>
        <dbReference type="Proteomes" id="UP000295008"/>
    </source>
</evidence>
<dbReference type="GO" id="GO:0003677">
    <property type="term" value="F:DNA binding"/>
    <property type="evidence" value="ECO:0007669"/>
    <property type="project" value="UniProtKB-UniRule"/>
</dbReference>
<dbReference type="Pfam" id="PF14659">
    <property type="entry name" value="Phage_int_SAM_3"/>
    <property type="match status" value="1"/>
</dbReference>